<proteinExistence type="predicted"/>
<dbReference type="Proteomes" id="UP000265962">
    <property type="component" value="Unassembled WGS sequence"/>
</dbReference>
<reference evidence="2" key="1">
    <citation type="submission" date="2018-02" db="EMBL/GenBank/DDBJ databases">
        <authorList>
            <person name="Hornung B."/>
        </authorList>
    </citation>
    <scope>NUCLEOTIDE SEQUENCE [LARGE SCALE GENOMIC DNA]</scope>
</reference>
<name>A0A375I0G6_9ACTN</name>
<sequence>MSKYDALWRHVQEDGRSSFQLSFEQIGDIAGVPIDHSFLTYKKELLDFGYRVDKISLKNQTVAFRRIAGPDGQEE</sequence>
<dbReference type="RefSeq" id="WP_119162873.1">
    <property type="nucleotide sequence ID" value="NZ_OMOH01000004.1"/>
</dbReference>
<keyword evidence="2" id="KW-1185">Reference proteome</keyword>
<evidence type="ECO:0000313" key="2">
    <source>
        <dbReference type="Proteomes" id="UP000265962"/>
    </source>
</evidence>
<dbReference type="EMBL" id="OMOH01000004">
    <property type="protein sequence ID" value="SPF68296.1"/>
    <property type="molecule type" value="Genomic_DNA"/>
</dbReference>
<organism evidence="1 2">
    <name type="scientific">Propionibacterium ruminifibrarum</name>
    <dbReference type="NCBI Taxonomy" id="1962131"/>
    <lineage>
        <taxon>Bacteria</taxon>
        <taxon>Bacillati</taxon>
        <taxon>Actinomycetota</taxon>
        <taxon>Actinomycetes</taxon>
        <taxon>Propionibacteriales</taxon>
        <taxon>Propionibacteriaceae</taxon>
        <taxon>Propionibacterium</taxon>
    </lineage>
</organism>
<protein>
    <submittedName>
        <fullName evidence="1">Uncharacterized protein</fullName>
    </submittedName>
</protein>
<accession>A0A375I0G6</accession>
<evidence type="ECO:0000313" key="1">
    <source>
        <dbReference type="EMBL" id="SPF68296.1"/>
    </source>
</evidence>
<dbReference type="AlphaFoldDB" id="A0A375I0G6"/>
<dbReference type="OrthoDB" id="5244671at2"/>
<gene>
    <name evidence="1" type="ORF">PROPJV5_1239</name>
</gene>